<dbReference type="SUPFAM" id="SSF48452">
    <property type="entry name" value="TPR-like"/>
    <property type="match status" value="1"/>
</dbReference>
<dbReference type="Proteomes" id="UP000000809">
    <property type="component" value="Chromosome"/>
</dbReference>
<keyword evidence="5" id="KW-1185">Reference proteome</keyword>
<gene>
    <name evidence="4" type="ordered locus">PM1113</name>
</gene>
<evidence type="ECO:0000313" key="4">
    <source>
        <dbReference type="EMBL" id="AAK03197.1"/>
    </source>
</evidence>
<dbReference type="PIRSF" id="PIRSF004654">
    <property type="entry name" value="NlpI"/>
    <property type="match status" value="1"/>
</dbReference>
<evidence type="ECO:0000313" key="5">
    <source>
        <dbReference type="Proteomes" id="UP000000809"/>
    </source>
</evidence>
<sequence>MCMLISTICALRRSEMKQFHPWLKCLLIFPFWVCCLTACVNHEQVFLSKEKLMLAEQHPNDHLEHEVMVAQISELLLVKGLKKEERAILHFERGVLYDSLGLWALARYDFDQTLALYPKLAAAFNYLGLYLLLEEDYSASLDIFNVLFELDPQYEYAFLNRGLNFYYVGRYELAQRDFLQFYQADKSDPYRTLWLYLNELKHNPQDASKNLAQRAMGLSDEYWGTYLVQYYLGKLSVKALFAQAQQFAQMNRAKYAEILTETYFYLAKLKLNSGQINEAETLFKLAIANQVYNFVEYRFALFELLKLKQSSKP</sequence>
<dbReference type="PROSITE" id="PS50005">
    <property type="entry name" value="TPR"/>
    <property type="match status" value="1"/>
</dbReference>
<dbReference type="SMART" id="SM00028">
    <property type="entry name" value="TPR"/>
    <property type="match status" value="4"/>
</dbReference>
<feature type="repeat" description="TPR" evidence="3">
    <location>
        <begin position="121"/>
        <end position="154"/>
    </location>
</feature>
<reference evidence="4 5" key="1">
    <citation type="journal article" date="2001" name="Proc. Natl. Acad. Sci. U.S.A.">
        <title>Complete genomic sequence of Pasteurella multocida Pm70.</title>
        <authorList>
            <person name="May B.J."/>
            <person name="Zhang Q."/>
            <person name="Li L.L."/>
            <person name="Paustian M.L."/>
            <person name="Whittam T.S."/>
            <person name="Kapur V."/>
        </authorList>
    </citation>
    <scope>NUCLEOTIDE SEQUENCE [LARGE SCALE GENOMIC DNA]</scope>
    <source>
        <strain evidence="4 5">Pm70</strain>
    </source>
</reference>
<comment type="subunit">
    <text evidence="2">Homodimer.</text>
</comment>
<dbReference type="EMBL" id="AE004439">
    <property type="protein sequence ID" value="AAK03197.1"/>
    <property type="molecule type" value="Genomic_DNA"/>
</dbReference>
<accession>Q9CLU2</accession>
<keyword evidence="3" id="KW-0802">TPR repeat</keyword>
<keyword evidence="1 2" id="KW-1003">Cell membrane</keyword>
<name>Q9CLU2_PASMU</name>
<organism evidence="4 5">
    <name type="scientific">Pasteurella multocida (strain Pm70)</name>
    <dbReference type="NCBI Taxonomy" id="272843"/>
    <lineage>
        <taxon>Bacteria</taxon>
        <taxon>Pseudomonadati</taxon>
        <taxon>Pseudomonadota</taxon>
        <taxon>Gammaproteobacteria</taxon>
        <taxon>Pasteurellales</taxon>
        <taxon>Pasteurellaceae</taxon>
        <taxon>Pasteurella</taxon>
    </lineage>
</organism>
<dbReference type="EnsemblBacteria" id="AAK03197">
    <property type="protein sequence ID" value="AAK03197"/>
    <property type="gene ID" value="PM1113"/>
</dbReference>
<dbReference type="HOGENOM" id="CLU_071600_0_0_6"/>
<keyword evidence="2" id="KW-0472">Membrane</keyword>
<proteinExistence type="predicted"/>
<comment type="function">
    <text evidence="2">May be involved in cell division.</text>
</comment>
<dbReference type="AlphaFoldDB" id="Q9CLU2"/>
<dbReference type="InterPro" id="IPR019734">
    <property type="entry name" value="TPR_rpt"/>
</dbReference>
<dbReference type="KEGG" id="pmu:PM1113"/>
<dbReference type="InterPro" id="IPR011990">
    <property type="entry name" value="TPR-like_helical_dom_sf"/>
</dbReference>
<dbReference type="Gene3D" id="1.25.40.10">
    <property type="entry name" value="Tetratricopeptide repeat domain"/>
    <property type="match status" value="1"/>
</dbReference>
<comment type="subcellular location">
    <subcellularLocation>
        <location evidence="2">Cell membrane</location>
    </subcellularLocation>
</comment>
<evidence type="ECO:0000256" key="1">
    <source>
        <dbReference type="ARBA" id="ARBA00022475"/>
    </source>
</evidence>
<dbReference type="InterPro" id="IPR023605">
    <property type="entry name" value="Lipoprotein_NlpI"/>
</dbReference>
<dbReference type="STRING" id="272843.PM1113"/>
<dbReference type="NCBIfam" id="NF008391">
    <property type="entry name" value="PRK11189.1"/>
    <property type="match status" value="1"/>
</dbReference>
<protein>
    <recommendedName>
        <fullName evidence="2">Lipoprotein NlpI</fullName>
    </recommendedName>
</protein>
<dbReference type="GO" id="GO:0005886">
    <property type="term" value="C:plasma membrane"/>
    <property type="evidence" value="ECO:0007669"/>
    <property type="project" value="UniProtKB-SubCell"/>
</dbReference>
<evidence type="ECO:0000256" key="3">
    <source>
        <dbReference type="PROSITE-ProRule" id="PRU00339"/>
    </source>
</evidence>
<evidence type="ECO:0000256" key="2">
    <source>
        <dbReference type="PIRNR" id="PIRNR004654"/>
    </source>
</evidence>